<dbReference type="EMBL" id="BAABCQ010000001">
    <property type="protein sequence ID" value="GAA3950902.1"/>
    <property type="molecule type" value="Genomic_DNA"/>
</dbReference>
<keyword evidence="3" id="KW-1185">Reference proteome</keyword>
<comment type="caution">
    <text evidence="2">The sequence shown here is derived from an EMBL/GenBank/DDBJ whole genome shotgun (WGS) entry which is preliminary data.</text>
</comment>
<organism evidence="2 3">
    <name type="scientific">Streptomyces marokkonensis</name>
    <dbReference type="NCBI Taxonomy" id="324855"/>
    <lineage>
        <taxon>Bacteria</taxon>
        <taxon>Bacillati</taxon>
        <taxon>Actinomycetota</taxon>
        <taxon>Actinomycetes</taxon>
        <taxon>Kitasatosporales</taxon>
        <taxon>Streptomycetaceae</taxon>
        <taxon>Streptomyces</taxon>
    </lineage>
</organism>
<dbReference type="Gene3D" id="3.30.200.20">
    <property type="entry name" value="Phosphorylase Kinase, domain 1"/>
    <property type="match status" value="1"/>
</dbReference>
<dbReference type="Proteomes" id="UP001500034">
    <property type="component" value="Unassembled WGS sequence"/>
</dbReference>
<proteinExistence type="predicted"/>
<evidence type="ECO:0000313" key="3">
    <source>
        <dbReference type="Proteomes" id="UP001500034"/>
    </source>
</evidence>
<evidence type="ECO:0000256" key="1">
    <source>
        <dbReference type="SAM" id="MobiDB-lite"/>
    </source>
</evidence>
<accession>A0ABP7NNH8</accession>
<protein>
    <recommendedName>
        <fullName evidence="4">Phosphotransferase</fullName>
    </recommendedName>
</protein>
<gene>
    <name evidence="2" type="ORF">GCM10022384_00890</name>
</gene>
<evidence type="ECO:0008006" key="4">
    <source>
        <dbReference type="Google" id="ProtNLM"/>
    </source>
</evidence>
<sequence>MHPGLHPLDDRLVRRLVAGQFPQWAGLPVKRFPSGGTVNAMYRLGDDMVVRLPLDKGGGRGRADGAGVAAPPVAPAAHRRPRGARGRCPLGATAVGRGVCVRVV</sequence>
<feature type="region of interest" description="Disordered" evidence="1">
    <location>
        <begin position="55"/>
        <end position="85"/>
    </location>
</feature>
<name>A0ABP7NNH8_9ACTN</name>
<evidence type="ECO:0000313" key="2">
    <source>
        <dbReference type="EMBL" id="GAA3950902.1"/>
    </source>
</evidence>
<reference evidence="3" key="1">
    <citation type="journal article" date="2019" name="Int. J. Syst. Evol. Microbiol.">
        <title>The Global Catalogue of Microorganisms (GCM) 10K type strain sequencing project: providing services to taxonomists for standard genome sequencing and annotation.</title>
        <authorList>
            <consortium name="The Broad Institute Genomics Platform"/>
            <consortium name="The Broad Institute Genome Sequencing Center for Infectious Disease"/>
            <person name="Wu L."/>
            <person name="Ma J."/>
        </authorList>
    </citation>
    <scope>NUCLEOTIDE SEQUENCE [LARGE SCALE GENOMIC DNA]</scope>
    <source>
        <strain evidence="3">JCM 17027</strain>
    </source>
</reference>